<feature type="transmembrane region" description="Helical" evidence="1">
    <location>
        <begin position="25"/>
        <end position="49"/>
    </location>
</feature>
<keyword evidence="1" id="KW-0812">Transmembrane</keyword>
<feature type="transmembrane region" description="Helical" evidence="1">
    <location>
        <begin position="146"/>
        <end position="176"/>
    </location>
</feature>
<accession>A0ABR6BWV7</accession>
<feature type="transmembrane region" description="Helical" evidence="1">
    <location>
        <begin position="61"/>
        <end position="81"/>
    </location>
</feature>
<dbReference type="Pfam" id="PF06182">
    <property type="entry name" value="ABC2_membrane_6"/>
    <property type="match status" value="1"/>
</dbReference>
<dbReference type="InterPro" id="IPR010390">
    <property type="entry name" value="ABC-2_transporter-like"/>
</dbReference>
<reference evidence="2 3" key="1">
    <citation type="submission" date="2020-08" db="EMBL/GenBank/DDBJ databases">
        <title>Genomic Encyclopedia of Archaeal and Bacterial Type Strains, Phase II (KMG-II): from individual species to whole genera.</title>
        <authorList>
            <person name="Goeker M."/>
        </authorList>
    </citation>
    <scope>NUCLEOTIDE SEQUENCE [LARGE SCALE GENOMIC DNA]</scope>
    <source>
        <strain evidence="2 3">DSM 43850</strain>
    </source>
</reference>
<proteinExistence type="predicted"/>
<dbReference type="EMBL" id="JACJID010000009">
    <property type="protein sequence ID" value="MBA8931376.1"/>
    <property type="molecule type" value="Genomic_DNA"/>
</dbReference>
<keyword evidence="1" id="KW-1133">Transmembrane helix</keyword>
<gene>
    <name evidence="2" type="ORF">BC739_008628</name>
</gene>
<dbReference type="Proteomes" id="UP000517916">
    <property type="component" value="Unassembled WGS sequence"/>
</dbReference>
<protein>
    <submittedName>
        <fullName evidence="2">ABC-2 type transport system permease protein</fullName>
    </submittedName>
</protein>
<organism evidence="2 3">
    <name type="scientific">Kutzneria viridogrisea</name>
    <dbReference type="NCBI Taxonomy" id="47990"/>
    <lineage>
        <taxon>Bacteria</taxon>
        <taxon>Bacillati</taxon>
        <taxon>Actinomycetota</taxon>
        <taxon>Actinomycetes</taxon>
        <taxon>Pseudonocardiales</taxon>
        <taxon>Pseudonocardiaceae</taxon>
        <taxon>Kutzneria</taxon>
    </lineage>
</organism>
<dbReference type="RefSeq" id="WP_025361228.1">
    <property type="nucleotide sequence ID" value="NZ_BAAABQ010000009.1"/>
</dbReference>
<dbReference type="PANTHER" id="PTHR36832:SF2">
    <property type="entry name" value="INTEGRAL MEMBRANE PROTEIN"/>
    <property type="match status" value="1"/>
</dbReference>
<evidence type="ECO:0000313" key="2">
    <source>
        <dbReference type="EMBL" id="MBA8931376.1"/>
    </source>
</evidence>
<comment type="caution">
    <text evidence="2">The sequence shown here is derived from an EMBL/GenBank/DDBJ whole genome shotgun (WGS) entry which is preliminary data.</text>
</comment>
<evidence type="ECO:0000256" key="1">
    <source>
        <dbReference type="SAM" id="Phobius"/>
    </source>
</evidence>
<keyword evidence="1" id="KW-0472">Membrane</keyword>
<sequence>MCALIGCYLRIALAGFRRYATYRQAALAGTATNVVFGLIKISILSAVYAAQGGGSVGGYDLTMTITYVWLGQGLLSVVQFWGDADLDTRIRTGDVVIDLTRPWNLGMALLAEDLGRAAFASLARFVPPLAIGALLFPFRWPTDPAVLAFFALSALLAVVISQGIRFLLSLSTFWLLDPRGVSGLYRVGGATLAGLEIPLNYFPSWAQTALWFTPFPGMMQSPIDVFVQHGSAAALLAHQALWAVLLTVAGQVVLRRAVHKVVVQGG</sequence>
<dbReference type="PANTHER" id="PTHR36832">
    <property type="entry name" value="SLR1174 PROTEIN-RELATED"/>
    <property type="match status" value="1"/>
</dbReference>
<evidence type="ECO:0000313" key="3">
    <source>
        <dbReference type="Proteomes" id="UP000517916"/>
    </source>
</evidence>
<name>A0ABR6BWV7_9PSEU</name>
<keyword evidence="3" id="KW-1185">Reference proteome</keyword>